<keyword evidence="4 9" id="KW-0548">Nucleotidyltransferase</keyword>
<evidence type="ECO:0000313" key="13">
    <source>
        <dbReference type="EMBL" id="RLM66037.1"/>
    </source>
</evidence>
<evidence type="ECO:0000256" key="8">
    <source>
        <dbReference type="ARBA" id="ARBA00093763"/>
    </source>
</evidence>
<evidence type="ECO:0000256" key="9">
    <source>
        <dbReference type="RuleBase" id="RU363098"/>
    </source>
</evidence>
<dbReference type="GO" id="GO:0003968">
    <property type="term" value="F:RNA-directed RNA polymerase activity"/>
    <property type="evidence" value="ECO:0007669"/>
    <property type="project" value="UniProtKB-KW"/>
</dbReference>
<dbReference type="GO" id="GO:0030422">
    <property type="term" value="P:siRNA processing"/>
    <property type="evidence" value="ECO:0007669"/>
    <property type="project" value="TreeGrafter"/>
</dbReference>
<protein>
    <recommendedName>
        <fullName evidence="9">RNA-dependent RNA polymerase</fullName>
        <ecNumber evidence="9">2.7.7.48</ecNumber>
    </recommendedName>
</protein>
<feature type="domain" description="RDRP C-terminal head" evidence="12">
    <location>
        <begin position="1074"/>
        <end position="1157"/>
    </location>
</feature>
<dbReference type="InterPro" id="IPR058752">
    <property type="entry name" value="RDRP_C_head"/>
</dbReference>
<evidence type="ECO:0000256" key="3">
    <source>
        <dbReference type="ARBA" id="ARBA00022679"/>
    </source>
</evidence>
<evidence type="ECO:0000256" key="4">
    <source>
        <dbReference type="ARBA" id="ARBA00022695"/>
    </source>
</evidence>
<sequence>MQPSPGSSQTAPLPPAVAAELAQLERRLGQVAEEPARRELGALGEAPAVRVLRRIGRSQREVRTLTGYIVTVARQEAFALNAQAVPTAESAACSSSAPCLRDESVHGPQYHNDVQMEEIALDLSNHCMVTDENQGHEGCPVMMAVDNPSDCISRRDWNQDCIEVDNVVPGMAPQANQMPMQYGDSIQELISIVPHGIIMLAESLRSGRPSELWNHIQAGSPKHEMVLMHPRSESASSRLQHVLVCLQRVGLLGIHLGPECAIMLPKPVPNDVAQNAFRDTASPQISENELRKTASPQMCALEVLEYSRRFLILSYLCQNKIEDEAVLTMDYIKSLKLLSIAHFESEIWSKFGRKNFQASYRTPSDRPKNLDSDPSKAKVYHCDIELRGDSIFHIFKGPYLENKRTHLQKVLGDDNVLVVKFMVPSDSNADFYRQHYHKIAEDGIVLGLRRYRFFGYKDGKKEKKKKDDEQGEIKKCTSSVRFSLILSKTETLDVDLSTVDVILIDDEPCRDEHGKVDITDGKRLIHTDGTGFISENLAKKCPNRIIKGKKSKDYMHRGETMPLLMQVRLFYNGYAVKGTLLVDKRLQDNTIVVRPSMVKVKADPKLSWMQSFSSLEIVSTSHRSDRTSTSRSLISLLHYAGVKAEYFMELLHNAIEGVANARYDFRHALKLASRYANMEDSMLERMIHSGIPLEEPHLLSRLNFIAKQEMKGFREGKLPIDECYYLMGSTDPTGMLKPNEVCVIVDSGQYSGDVLVFKHPGLHFGDIHALTARQISGLEKNFVGYSKNAILFPISGERSLADEMANSDFDGDEYWVSRNHMLLKGFEKRSEPWVPLFKPEETQHRPKGPLDFNESVLERLLFNECLTTTFIPNYALGISSDCWLAFMDRFLTEEVDEDEKKSIAKKMIKLVNLYYWALDGNKVKVDRNLRVEAYPHFMEKKGFESYHSTSILGRIYDETEKAILQQSENDKQIPSLEKLHGGAAPQISRAPFYLVHQIHKNQLGEASSSMELAAPGFGGVGAFGRESTPWSWKRGVITMLPCFTEVEATPECTSLWEDRYQEYLRKSRELISLDKEEKNDEFQKLYQSYKHLLYEAEEFEETTRDYSKVFMEACAIYRIVYKHARSTKSIGKCRFVWTVAGAALCHLHATKYAMQRGERTALCPISVIRQLY</sequence>
<proteinExistence type="inferred from homology"/>
<dbReference type="InterPro" id="IPR058697">
    <property type="entry name" value="RDRP3-5_N"/>
</dbReference>
<keyword evidence="6 9" id="KW-0943">RNA-mediated gene silencing</keyword>
<dbReference type="AlphaFoldDB" id="A0A3L6PWR0"/>
<evidence type="ECO:0000259" key="11">
    <source>
        <dbReference type="Pfam" id="PF26249"/>
    </source>
</evidence>
<comment type="catalytic activity">
    <reaction evidence="7 9">
        <text>RNA(n) + a ribonucleoside 5'-triphosphate = RNA(n+1) + diphosphate</text>
        <dbReference type="Rhea" id="RHEA:21248"/>
        <dbReference type="Rhea" id="RHEA-COMP:14527"/>
        <dbReference type="Rhea" id="RHEA-COMP:17342"/>
        <dbReference type="ChEBI" id="CHEBI:33019"/>
        <dbReference type="ChEBI" id="CHEBI:61557"/>
        <dbReference type="ChEBI" id="CHEBI:140395"/>
        <dbReference type="EC" id="2.7.7.48"/>
    </reaction>
</comment>
<comment type="caution">
    <text evidence="13">The sequence shown here is derived from an EMBL/GenBank/DDBJ whole genome shotgun (WGS) entry which is preliminary data.</text>
</comment>
<evidence type="ECO:0000256" key="5">
    <source>
        <dbReference type="ARBA" id="ARBA00022884"/>
    </source>
</evidence>
<evidence type="ECO:0000256" key="1">
    <source>
        <dbReference type="ARBA" id="ARBA00005762"/>
    </source>
</evidence>
<dbReference type="Pfam" id="PF05183">
    <property type="entry name" value="RdRP"/>
    <property type="match status" value="1"/>
</dbReference>
<name>A0A3L6PWR0_PANMI</name>
<comment type="function">
    <text evidence="8 9">Probably involved in the RNA silencing pathway and required for the generation of small interfering RNAs (siRNAs).</text>
</comment>
<dbReference type="GO" id="GO:0003723">
    <property type="term" value="F:RNA binding"/>
    <property type="evidence" value="ECO:0007669"/>
    <property type="project" value="UniProtKB-KW"/>
</dbReference>
<dbReference type="Proteomes" id="UP000275267">
    <property type="component" value="Unassembled WGS sequence"/>
</dbReference>
<dbReference type="GO" id="GO:0031380">
    <property type="term" value="C:nuclear RNA-directed RNA polymerase complex"/>
    <property type="evidence" value="ECO:0007669"/>
    <property type="project" value="TreeGrafter"/>
</dbReference>
<dbReference type="PANTHER" id="PTHR23079">
    <property type="entry name" value="RNA-DEPENDENT RNA POLYMERASE"/>
    <property type="match status" value="1"/>
</dbReference>
<keyword evidence="14" id="KW-1185">Reference proteome</keyword>
<dbReference type="PANTHER" id="PTHR23079:SF55">
    <property type="entry name" value="RNA-DIRECTED RNA POLYMERASE"/>
    <property type="match status" value="1"/>
</dbReference>
<keyword evidence="2 9" id="KW-0696">RNA-directed RNA polymerase</keyword>
<accession>A0A3L6PWR0</accession>
<evidence type="ECO:0000259" key="12">
    <source>
        <dbReference type="Pfam" id="PF26253"/>
    </source>
</evidence>
<organism evidence="13 14">
    <name type="scientific">Panicum miliaceum</name>
    <name type="common">Proso millet</name>
    <name type="synonym">Broomcorn millet</name>
    <dbReference type="NCBI Taxonomy" id="4540"/>
    <lineage>
        <taxon>Eukaryota</taxon>
        <taxon>Viridiplantae</taxon>
        <taxon>Streptophyta</taxon>
        <taxon>Embryophyta</taxon>
        <taxon>Tracheophyta</taxon>
        <taxon>Spermatophyta</taxon>
        <taxon>Magnoliopsida</taxon>
        <taxon>Liliopsida</taxon>
        <taxon>Poales</taxon>
        <taxon>Poaceae</taxon>
        <taxon>PACMAD clade</taxon>
        <taxon>Panicoideae</taxon>
        <taxon>Panicodae</taxon>
        <taxon>Paniceae</taxon>
        <taxon>Panicinae</taxon>
        <taxon>Panicum</taxon>
        <taxon>Panicum sect. Panicum</taxon>
    </lineage>
</organism>
<evidence type="ECO:0000256" key="6">
    <source>
        <dbReference type="ARBA" id="ARBA00023158"/>
    </source>
</evidence>
<dbReference type="Pfam" id="PF26249">
    <property type="entry name" value="4HB_RdRP3_N"/>
    <property type="match status" value="1"/>
</dbReference>
<feature type="domain" description="RDRP core" evidence="10">
    <location>
        <begin position="394"/>
        <end position="958"/>
    </location>
</feature>
<dbReference type="OrthoDB" id="629151at2759"/>
<keyword evidence="5 9" id="KW-0694">RNA-binding</keyword>
<dbReference type="EC" id="2.7.7.48" evidence="9"/>
<dbReference type="InterPro" id="IPR057596">
    <property type="entry name" value="RDRP_core"/>
</dbReference>
<dbReference type="Pfam" id="PF26253">
    <property type="entry name" value="RdRP_head"/>
    <property type="match status" value="1"/>
</dbReference>
<gene>
    <name evidence="13" type="ORF">C2845_PM16G01530</name>
</gene>
<evidence type="ECO:0000256" key="7">
    <source>
        <dbReference type="ARBA" id="ARBA00048744"/>
    </source>
</evidence>
<dbReference type="InterPro" id="IPR007855">
    <property type="entry name" value="RDRP"/>
</dbReference>
<evidence type="ECO:0000259" key="10">
    <source>
        <dbReference type="Pfam" id="PF05183"/>
    </source>
</evidence>
<reference evidence="14" key="1">
    <citation type="journal article" date="2019" name="Nat. Commun.">
        <title>The genome of broomcorn millet.</title>
        <authorList>
            <person name="Zou C."/>
            <person name="Miki D."/>
            <person name="Li D."/>
            <person name="Tang Q."/>
            <person name="Xiao L."/>
            <person name="Rajput S."/>
            <person name="Deng P."/>
            <person name="Jia W."/>
            <person name="Huang R."/>
            <person name="Zhang M."/>
            <person name="Sun Y."/>
            <person name="Hu J."/>
            <person name="Fu X."/>
            <person name="Schnable P.S."/>
            <person name="Li F."/>
            <person name="Zhang H."/>
            <person name="Feng B."/>
            <person name="Zhu X."/>
            <person name="Liu R."/>
            <person name="Schnable J.C."/>
            <person name="Zhu J.-K."/>
            <person name="Zhang H."/>
        </authorList>
    </citation>
    <scope>NUCLEOTIDE SEQUENCE [LARGE SCALE GENOMIC DNA]</scope>
</reference>
<feature type="domain" description="RDRP3-5 N-terminal" evidence="11">
    <location>
        <begin position="10"/>
        <end position="84"/>
    </location>
</feature>
<dbReference type="EMBL" id="PQIB02000015">
    <property type="protein sequence ID" value="RLM66037.1"/>
    <property type="molecule type" value="Genomic_DNA"/>
</dbReference>
<evidence type="ECO:0000313" key="14">
    <source>
        <dbReference type="Proteomes" id="UP000275267"/>
    </source>
</evidence>
<comment type="similarity">
    <text evidence="1 9">Belongs to the RdRP family.</text>
</comment>
<dbReference type="STRING" id="4540.A0A3L6PWR0"/>
<keyword evidence="3 9" id="KW-0808">Transferase</keyword>
<evidence type="ECO:0000256" key="2">
    <source>
        <dbReference type="ARBA" id="ARBA00022484"/>
    </source>
</evidence>